<gene>
    <name evidence="3" type="ORF">ADEAN_000456600</name>
</gene>
<dbReference type="GO" id="GO:0005789">
    <property type="term" value="C:endoplasmic reticulum membrane"/>
    <property type="evidence" value="ECO:0007669"/>
    <property type="project" value="TreeGrafter"/>
</dbReference>
<sequence>MENDFERVQFSEVSKTYRRITLLVHPDKCSLPHASDAFHVAEQAYKMVNEEVVFERLRDAYRKKKEKENETHIKIGPSKGWGAKNELPPIQFGSLCQLAAEGASTEEQIKAEIARVLACKPNDYFFVLDIDPSGGQCDVGNITKKYRFMAKSLHPDKCTAEGVKDAFIVVEKAYRELSDEKKLVRYKAGFEQQRKRQAAEAARQGSSTGGFSGVLSDAERKELALKNMLREQQLRSARLAEEEDRKRERDHQKKTSEEELNVELKRQKKEWDSMKLF</sequence>
<dbReference type="SMART" id="SM00271">
    <property type="entry name" value="DnaJ"/>
    <property type="match status" value="2"/>
</dbReference>
<dbReference type="PANTHER" id="PTHR43908">
    <property type="entry name" value="AT29763P-RELATED"/>
    <property type="match status" value="1"/>
</dbReference>
<dbReference type="InterPro" id="IPR051100">
    <property type="entry name" value="DnaJ_subfamily_B/C"/>
</dbReference>
<evidence type="ECO:0000313" key="3">
    <source>
        <dbReference type="EMBL" id="CAD2217088.1"/>
    </source>
</evidence>
<dbReference type="PROSITE" id="PS50076">
    <property type="entry name" value="DNAJ_2"/>
    <property type="match status" value="2"/>
</dbReference>
<reference evidence="3 4" key="1">
    <citation type="submission" date="2020-08" db="EMBL/GenBank/DDBJ databases">
        <authorList>
            <person name="Newling K."/>
            <person name="Davey J."/>
            <person name="Forrester S."/>
        </authorList>
    </citation>
    <scope>NUCLEOTIDE SEQUENCE [LARGE SCALE GENOMIC DNA]</scope>
    <source>
        <strain evidence="4">Crithidia deanei Carvalho (ATCC PRA-265)</strain>
    </source>
</reference>
<dbReference type="InterPro" id="IPR001623">
    <property type="entry name" value="DnaJ_domain"/>
</dbReference>
<dbReference type="OrthoDB" id="10250354at2759"/>
<organism evidence="3 4">
    <name type="scientific">Angomonas deanei</name>
    <dbReference type="NCBI Taxonomy" id="59799"/>
    <lineage>
        <taxon>Eukaryota</taxon>
        <taxon>Discoba</taxon>
        <taxon>Euglenozoa</taxon>
        <taxon>Kinetoplastea</taxon>
        <taxon>Metakinetoplastina</taxon>
        <taxon>Trypanosomatida</taxon>
        <taxon>Trypanosomatidae</taxon>
        <taxon>Strigomonadinae</taxon>
        <taxon>Angomonas</taxon>
    </lineage>
</organism>
<evidence type="ECO:0000256" key="1">
    <source>
        <dbReference type="SAM" id="MobiDB-lite"/>
    </source>
</evidence>
<keyword evidence="4" id="KW-1185">Reference proteome</keyword>
<dbReference type="SUPFAM" id="SSF46565">
    <property type="entry name" value="Chaperone J-domain"/>
    <property type="match status" value="2"/>
</dbReference>
<dbReference type="GO" id="GO:0030544">
    <property type="term" value="F:Hsp70 protein binding"/>
    <property type="evidence" value="ECO:0007669"/>
    <property type="project" value="TreeGrafter"/>
</dbReference>
<feature type="domain" description="J" evidence="2">
    <location>
        <begin position="1"/>
        <end position="72"/>
    </location>
</feature>
<feature type="domain" description="J" evidence="2">
    <location>
        <begin position="123"/>
        <end position="194"/>
    </location>
</feature>
<dbReference type="GO" id="GO:0071218">
    <property type="term" value="P:cellular response to misfolded protein"/>
    <property type="evidence" value="ECO:0007669"/>
    <property type="project" value="TreeGrafter"/>
</dbReference>
<accession>A0A7G2CBD7</accession>
<name>A0A7G2CBD7_9TRYP</name>
<feature type="region of interest" description="Disordered" evidence="1">
    <location>
        <begin position="234"/>
        <end position="277"/>
    </location>
</feature>
<dbReference type="VEuPathDB" id="TriTrypDB:ADEAN_000456600"/>
<dbReference type="AlphaFoldDB" id="A0A7G2CBD7"/>
<dbReference type="Gene3D" id="1.10.287.110">
    <property type="entry name" value="DnaJ domain"/>
    <property type="match status" value="2"/>
</dbReference>
<dbReference type="Pfam" id="PF00226">
    <property type="entry name" value="DnaJ"/>
    <property type="match status" value="1"/>
</dbReference>
<dbReference type="Proteomes" id="UP000515908">
    <property type="component" value="Chromosome 08"/>
</dbReference>
<dbReference type="CDD" id="cd06257">
    <property type="entry name" value="DnaJ"/>
    <property type="match status" value="1"/>
</dbReference>
<protein>
    <submittedName>
        <fullName evidence="3">DnaJ domain containing protein, putative</fullName>
    </submittedName>
</protein>
<dbReference type="EMBL" id="LR877152">
    <property type="protein sequence ID" value="CAD2217088.1"/>
    <property type="molecule type" value="Genomic_DNA"/>
</dbReference>
<proteinExistence type="predicted"/>
<evidence type="ECO:0000313" key="4">
    <source>
        <dbReference type="Proteomes" id="UP000515908"/>
    </source>
</evidence>
<dbReference type="InterPro" id="IPR036869">
    <property type="entry name" value="J_dom_sf"/>
</dbReference>
<dbReference type="PANTHER" id="PTHR43908:SF3">
    <property type="entry name" value="AT29763P-RELATED"/>
    <property type="match status" value="1"/>
</dbReference>
<evidence type="ECO:0000259" key="2">
    <source>
        <dbReference type="PROSITE" id="PS50076"/>
    </source>
</evidence>